<evidence type="ECO:0000256" key="1">
    <source>
        <dbReference type="SAM" id="MobiDB-lite"/>
    </source>
</evidence>
<feature type="region of interest" description="Disordered" evidence="1">
    <location>
        <begin position="165"/>
        <end position="189"/>
    </location>
</feature>
<accession>A0A2B4R6S8</accession>
<dbReference type="Proteomes" id="UP000225706">
    <property type="component" value="Unassembled WGS sequence"/>
</dbReference>
<keyword evidence="3" id="KW-1185">Reference proteome</keyword>
<dbReference type="InterPro" id="IPR027417">
    <property type="entry name" value="P-loop_NTPase"/>
</dbReference>
<protein>
    <submittedName>
        <fullName evidence="2">Uncharacterized protein</fullName>
    </submittedName>
</protein>
<dbReference type="Gene3D" id="3.40.50.300">
    <property type="entry name" value="P-loop containing nucleotide triphosphate hydrolases"/>
    <property type="match status" value="1"/>
</dbReference>
<sequence>MEVLSPSGLGIETTETPFYCFLSTGAGVGKSHLLKALYQAALKYFNTRAGNDFHQIKVLLFGSTGKAASNIKVLKPNDFLQHQHECHFGRTPQESDMSSEEVVEEHSEFGEWNLGENEPYETTDDTQHFNEARYVIMDISSEKDEKTLTMIDPLYGDSFVSSQSNEDECVAGDEPGPQPEEQVVKGSKSVEKNKEKTFKKLEQAFSQLTDVKDLKAYLALHSCMRVIVSINKLVELPTDTCAFISGGKVCGEVLCVTQDVTSIGIHVEITGKCRNGHSQKWISSEVLGAKHNSDFYLNDNLLAAAIIISVDVLKQYEEICLCRNGRNDSLGHSARYCVYTLMEHATKVVVDMAVVDKRETGGNSVTMEKEGVRRLLEKMATVLPFSEITTDASSSIVKLVREMKNTLAARVKGYESLKEWIDDVEVWFGVLHHVCGEHNWAEGECRHSPEETPSNGKTYLKKSSRALAALRKDWSLIKKWLSNLTFYVRFRHTSVLESYNSMLTKYAPKRMAFEYPYFIMRIMLAAIDHNMHLCRGQQLNAAGEERGH</sequence>
<organism evidence="2 3">
    <name type="scientific">Stylophora pistillata</name>
    <name type="common">Smooth cauliflower coral</name>
    <dbReference type="NCBI Taxonomy" id="50429"/>
    <lineage>
        <taxon>Eukaryota</taxon>
        <taxon>Metazoa</taxon>
        <taxon>Cnidaria</taxon>
        <taxon>Anthozoa</taxon>
        <taxon>Hexacorallia</taxon>
        <taxon>Scleractinia</taxon>
        <taxon>Astrocoeniina</taxon>
        <taxon>Pocilloporidae</taxon>
        <taxon>Stylophora</taxon>
    </lineage>
</organism>
<dbReference type="PANTHER" id="PTHR31751:SF7">
    <property type="entry name" value="THAP-TYPE DOMAIN-CONTAINING PROTEIN"/>
    <property type="match status" value="1"/>
</dbReference>
<dbReference type="STRING" id="50429.A0A2B4R6S8"/>
<dbReference type="EMBL" id="LSMT01001151">
    <property type="protein sequence ID" value="PFX12866.1"/>
    <property type="molecule type" value="Genomic_DNA"/>
</dbReference>
<evidence type="ECO:0000313" key="3">
    <source>
        <dbReference type="Proteomes" id="UP000225706"/>
    </source>
</evidence>
<reference evidence="3" key="1">
    <citation type="journal article" date="2017" name="bioRxiv">
        <title>Comparative analysis of the genomes of Stylophora pistillata and Acropora digitifera provides evidence for extensive differences between species of corals.</title>
        <authorList>
            <person name="Voolstra C.R."/>
            <person name="Li Y."/>
            <person name="Liew Y.J."/>
            <person name="Baumgarten S."/>
            <person name="Zoccola D."/>
            <person name="Flot J.-F."/>
            <person name="Tambutte S."/>
            <person name="Allemand D."/>
            <person name="Aranda M."/>
        </authorList>
    </citation>
    <scope>NUCLEOTIDE SEQUENCE [LARGE SCALE GENOMIC DNA]</scope>
</reference>
<gene>
    <name evidence="2" type="ORF">AWC38_SpisGene23107</name>
</gene>
<dbReference type="PANTHER" id="PTHR31751">
    <property type="entry name" value="SI:CH211-108C17.2-RELATED-RELATED"/>
    <property type="match status" value="1"/>
</dbReference>
<comment type="caution">
    <text evidence="2">The sequence shown here is derived from an EMBL/GenBank/DDBJ whole genome shotgun (WGS) entry which is preliminary data.</text>
</comment>
<dbReference type="AlphaFoldDB" id="A0A2B4R6S8"/>
<proteinExistence type="predicted"/>
<name>A0A2B4R6S8_STYPI</name>
<evidence type="ECO:0000313" key="2">
    <source>
        <dbReference type="EMBL" id="PFX12866.1"/>
    </source>
</evidence>